<dbReference type="AlphaFoldDB" id="A0A815U3D9"/>
<dbReference type="EMBL" id="CAJNOH010010751">
    <property type="protein sequence ID" value="CAF1516798.1"/>
    <property type="molecule type" value="Genomic_DNA"/>
</dbReference>
<organism evidence="1 3">
    <name type="scientific">Rotaria sordida</name>
    <dbReference type="NCBI Taxonomy" id="392033"/>
    <lineage>
        <taxon>Eukaryota</taxon>
        <taxon>Metazoa</taxon>
        <taxon>Spiralia</taxon>
        <taxon>Gnathifera</taxon>
        <taxon>Rotifera</taxon>
        <taxon>Eurotatoria</taxon>
        <taxon>Bdelloidea</taxon>
        <taxon>Philodinida</taxon>
        <taxon>Philodinidae</taxon>
        <taxon>Rotaria</taxon>
    </lineage>
</organism>
<name>A0A815U3D9_9BILA</name>
<evidence type="ECO:0000313" key="1">
    <source>
        <dbReference type="EMBL" id="CAF1516798.1"/>
    </source>
</evidence>
<evidence type="ECO:0000313" key="3">
    <source>
        <dbReference type="Proteomes" id="UP000663854"/>
    </source>
</evidence>
<gene>
    <name evidence="2" type="ORF">JXQ802_LOCUS55975</name>
    <name evidence="1" type="ORF">PYM288_LOCUS39428</name>
</gene>
<keyword evidence="4" id="KW-1185">Reference proteome</keyword>
<evidence type="ECO:0000313" key="4">
    <source>
        <dbReference type="Proteomes" id="UP000663870"/>
    </source>
</evidence>
<comment type="caution">
    <text evidence="1">The sequence shown here is derived from an EMBL/GenBank/DDBJ whole genome shotgun (WGS) entry which is preliminary data.</text>
</comment>
<evidence type="ECO:0000313" key="2">
    <source>
        <dbReference type="EMBL" id="CAF1660387.1"/>
    </source>
</evidence>
<dbReference type="EMBL" id="CAJNOL010012580">
    <property type="protein sequence ID" value="CAF1660387.1"/>
    <property type="molecule type" value="Genomic_DNA"/>
</dbReference>
<dbReference type="Proteomes" id="UP000663870">
    <property type="component" value="Unassembled WGS sequence"/>
</dbReference>
<protein>
    <submittedName>
        <fullName evidence="1">Uncharacterized protein</fullName>
    </submittedName>
</protein>
<dbReference type="Proteomes" id="UP000663854">
    <property type="component" value="Unassembled WGS sequence"/>
</dbReference>
<accession>A0A815U3D9</accession>
<reference evidence="1" key="1">
    <citation type="submission" date="2021-02" db="EMBL/GenBank/DDBJ databases">
        <authorList>
            <person name="Nowell W R."/>
        </authorList>
    </citation>
    <scope>NUCLEOTIDE SEQUENCE</scope>
</reference>
<sequence length="88" mass="10067">MDGPNQLLIVTAVYNYNSQFLDYGGEWIIITKWRITDMTPQHTEVWIGNAIDAAGIFLIIMYIDKSTDHYLGLDKLDPIPTPKMDATY</sequence>
<proteinExistence type="predicted"/>